<sequence length="85" mass="9883">MRFDEWMNTEMDVYRQVAPVIMLILIGVFFWRDRAYLDEPDRDKLYHASMLLCLSQVKAFAVLIVLGLLGILVYAIGLVAGFWQL</sequence>
<organism evidence="2 3">
    <name type="scientific">Stieleria maiorica</name>
    <dbReference type="NCBI Taxonomy" id="2795974"/>
    <lineage>
        <taxon>Bacteria</taxon>
        <taxon>Pseudomonadati</taxon>
        <taxon>Planctomycetota</taxon>
        <taxon>Planctomycetia</taxon>
        <taxon>Pirellulales</taxon>
        <taxon>Pirellulaceae</taxon>
        <taxon>Stieleria</taxon>
    </lineage>
</organism>
<keyword evidence="1" id="KW-0812">Transmembrane</keyword>
<gene>
    <name evidence="2" type="ORF">Mal15_24830</name>
</gene>
<evidence type="ECO:0000313" key="3">
    <source>
        <dbReference type="Proteomes" id="UP000321353"/>
    </source>
</evidence>
<accession>A0A5B9MAX4</accession>
<dbReference type="EMBL" id="CP036264">
    <property type="protein sequence ID" value="QEF98431.1"/>
    <property type="molecule type" value="Genomic_DNA"/>
</dbReference>
<dbReference type="KEGG" id="smam:Mal15_24830"/>
<reference evidence="2 3" key="1">
    <citation type="submission" date="2019-02" db="EMBL/GenBank/DDBJ databases">
        <title>Planctomycetal bacteria perform biofilm scaping via a novel small molecule.</title>
        <authorList>
            <person name="Jeske O."/>
            <person name="Boedeker C."/>
            <person name="Wiegand S."/>
            <person name="Breitling P."/>
            <person name="Kallscheuer N."/>
            <person name="Jogler M."/>
            <person name="Rohde M."/>
            <person name="Petersen J."/>
            <person name="Medema M.H."/>
            <person name="Surup F."/>
            <person name="Jogler C."/>
        </authorList>
    </citation>
    <scope>NUCLEOTIDE SEQUENCE [LARGE SCALE GENOMIC DNA]</scope>
    <source>
        <strain evidence="2 3">Mal15</strain>
    </source>
</reference>
<dbReference type="Proteomes" id="UP000321353">
    <property type="component" value="Chromosome"/>
</dbReference>
<feature type="transmembrane region" description="Helical" evidence="1">
    <location>
        <begin position="59"/>
        <end position="83"/>
    </location>
</feature>
<name>A0A5B9MAX4_9BACT</name>
<dbReference type="AlphaFoldDB" id="A0A5B9MAX4"/>
<keyword evidence="3" id="KW-1185">Reference proteome</keyword>
<evidence type="ECO:0000313" key="2">
    <source>
        <dbReference type="EMBL" id="QEF98431.1"/>
    </source>
</evidence>
<protein>
    <submittedName>
        <fullName evidence="2">Uncharacterized protein</fullName>
    </submittedName>
</protein>
<feature type="transmembrane region" description="Helical" evidence="1">
    <location>
        <begin position="12"/>
        <end position="31"/>
    </location>
</feature>
<proteinExistence type="predicted"/>
<keyword evidence="1" id="KW-1133">Transmembrane helix</keyword>
<keyword evidence="1" id="KW-0472">Membrane</keyword>
<evidence type="ECO:0000256" key="1">
    <source>
        <dbReference type="SAM" id="Phobius"/>
    </source>
</evidence>